<dbReference type="EMBL" id="MU853614">
    <property type="protein sequence ID" value="KAK4141276.1"/>
    <property type="molecule type" value="Genomic_DNA"/>
</dbReference>
<reference evidence="12" key="2">
    <citation type="submission" date="2023-05" db="EMBL/GenBank/DDBJ databases">
        <authorList>
            <consortium name="Lawrence Berkeley National Laboratory"/>
            <person name="Steindorff A."/>
            <person name="Hensen N."/>
            <person name="Bonometti L."/>
            <person name="Westerberg I."/>
            <person name="Brannstrom I.O."/>
            <person name="Guillou S."/>
            <person name="Cros-Aarteil S."/>
            <person name="Calhoun S."/>
            <person name="Haridas S."/>
            <person name="Kuo A."/>
            <person name="Mondo S."/>
            <person name="Pangilinan J."/>
            <person name="Riley R."/>
            <person name="Labutti K."/>
            <person name="Andreopoulos B."/>
            <person name="Lipzen A."/>
            <person name="Chen C."/>
            <person name="Yanf M."/>
            <person name="Daum C."/>
            <person name="Ng V."/>
            <person name="Clum A."/>
            <person name="Ohm R."/>
            <person name="Martin F."/>
            <person name="Silar P."/>
            <person name="Natvig D."/>
            <person name="Lalanne C."/>
            <person name="Gautier V."/>
            <person name="Ament-Velasquez S.L."/>
            <person name="Kruys A."/>
            <person name="Hutchinson M.I."/>
            <person name="Powell A.J."/>
            <person name="Barry K."/>
            <person name="Miller A.N."/>
            <person name="Grigoriev I.V."/>
            <person name="Debuchy R."/>
            <person name="Gladieux P."/>
            <person name="Thoren M.H."/>
            <person name="Johannesson H."/>
        </authorList>
    </citation>
    <scope>NUCLEOTIDE SEQUENCE</scope>
    <source>
        <strain evidence="12">CBS 141.50</strain>
    </source>
</reference>
<proteinExistence type="predicted"/>
<dbReference type="InterPro" id="IPR025799">
    <property type="entry name" value="Arg_MeTrfase"/>
</dbReference>
<dbReference type="FunFam" id="2.70.160.11:FF:000016">
    <property type="entry name" value="Protein arginine methyltransferase RmtB"/>
    <property type="match status" value="1"/>
</dbReference>
<keyword evidence="8" id="KW-0175">Coiled coil</keyword>
<dbReference type="InterPro" id="IPR055135">
    <property type="entry name" value="PRMT_dom"/>
</dbReference>
<comment type="caution">
    <text evidence="12">The sequence shown here is derived from an EMBL/GenBank/DDBJ whole genome shotgun (WGS) entry which is preliminary data.</text>
</comment>
<feature type="region of interest" description="Disordered" evidence="9">
    <location>
        <begin position="1"/>
        <end position="43"/>
    </location>
</feature>
<evidence type="ECO:0000256" key="7">
    <source>
        <dbReference type="PROSITE-ProRule" id="PRU01015"/>
    </source>
</evidence>
<dbReference type="InterPro" id="IPR036236">
    <property type="entry name" value="Znf_C2H2_sf"/>
</dbReference>
<organism evidence="12 13">
    <name type="scientific">Dichotomopilus funicola</name>
    <dbReference type="NCBI Taxonomy" id="1934379"/>
    <lineage>
        <taxon>Eukaryota</taxon>
        <taxon>Fungi</taxon>
        <taxon>Dikarya</taxon>
        <taxon>Ascomycota</taxon>
        <taxon>Pezizomycotina</taxon>
        <taxon>Sordariomycetes</taxon>
        <taxon>Sordariomycetidae</taxon>
        <taxon>Sordariales</taxon>
        <taxon>Chaetomiaceae</taxon>
        <taxon>Dichotomopilus</taxon>
    </lineage>
</organism>
<dbReference type="SUPFAM" id="SSF57667">
    <property type="entry name" value="beta-beta-alpha zinc fingers"/>
    <property type="match status" value="1"/>
</dbReference>
<feature type="region of interest" description="Disordered" evidence="9">
    <location>
        <begin position="206"/>
        <end position="227"/>
    </location>
</feature>
<evidence type="ECO:0000256" key="3">
    <source>
        <dbReference type="ARBA" id="ARBA00022679"/>
    </source>
</evidence>
<dbReference type="GO" id="GO:0042054">
    <property type="term" value="F:histone methyltransferase activity"/>
    <property type="evidence" value="ECO:0007669"/>
    <property type="project" value="TreeGrafter"/>
</dbReference>
<evidence type="ECO:0000256" key="2">
    <source>
        <dbReference type="ARBA" id="ARBA00022603"/>
    </source>
</evidence>
<evidence type="ECO:0000313" key="13">
    <source>
        <dbReference type="Proteomes" id="UP001302676"/>
    </source>
</evidence>
<evidence type="ECO:0000256" key="6">
    <source>
        <dbReference type="ARBA" id="ARBA00049303"/>
    </source>
</evidence>
<feature type="compositionally biased region" description="Low complexity" evidence="9">
    <location>
        <begin position="214"/>
        <end position="224"/>
    </location>
</feature>
<dbReference type="PANTHER" id="PTHR11006:SF116">
    <property type="entry name" value="PROTEIN METHYLTRANSFERASE"/>
    <property type="match status" value="1"/>
</dbReference>
<dbReference type="AlphaFoldDB" id="A0AAN6ZL37"/>
<dbReference type="PANTHER" id="PTHR11006">
    <property type="entry name" value="PROTEIN ARGININE N-METHYLTRANSFERASE"/>
    <property type="match status" value="1"/>
</dbReference>
<dbReference type="RefSeq" id="XP_062634647.1">
    <property type="nucleotide sequence ID" value="XM_062781655.1"/>
</dbReference>
<dbReference type="InterPro" id="IPR029063">
    <property type="entry name" value="SAM-dependent_MTases_sf"/>
</dbReference>
<dbReference type="PROSITE" id="PS51678">
    <property type="entry name" value="SAM_MT_PRMT"/>
    <property type="match status" value="1"/>
</dbReference>
<evidence type="ECO:0000313" key="12">
    <source>
        <dbReference type="EMBL" id="KAK4141276.1"/>
    </source>
</evidence>
<evidence type="ECO:0000256" key="1">
    <source>
        <dbReference type="ARBA" id="ARBA00011925"/>
    </source>
</evidence>
<comment type="catalytic activity">
    <reaction evidence="5">
        <text>L-arginyl-[protein] + 2 S-adenosyl-L-methionine = N(omega),N(omega)-dimethyl-L-arginyl-[protein] + 2 S-adenosyl-L-homocysteine + 2 H(+)</text>
        <dbReference type="Rhea" id="RHEA:48096"/>
        <dbReference type="Rhea" id="RHEA-COMP:10532"/>
        <dbReference type="Rhea" id="RHEA-COMP:11991"/>
        <dbReference type="ChEBI" id="CHEBI:15378"/>
        <dbReference type="ChEBI" id="CHEBI:29965"/>
        <dbReference type="ChEBI" id="CHEBI:57856"/>
        <dbReference type="ChEBI" id="CHEBI:59789"/>
        <dbReference type="ChEBI" id="CHEBI:61897"/>
        <dbReference type="EC" id="2.1.1.319"/>
    </reaction>
    <physiologicalReaction direction="left-to-right" evidence="5">
        <dbReference type="Rhea" id="RHEA:48097"/>
    </physiologicalReaction>
</comment>
<accession>A0AAN6ZL37</accession>
<evidence type="ECO:0000259" key="11">
    <source>
        <dbReference type="Pfam" id="PF22528"/>
    </source>
</evidence>
<feature type="coiled-coil region" evidence="8">
    <location>
        <begin position="166"/>
        <end position="193"/>
    </location>
</feature>
<keyword evidence="2 7" id="KW-0489">Methyltransferase</keyword>
<dbReference type="Pfam" id="PF22528">
    <property type="entry name" value="PRMT_C"/>
    <property type="match status" value="1"/>
</dbReference>
<keyword evidence="13" id="KW-1185">Reference proteome</keyword>
<dbReference type="SUPFAM" id="SSF53335">
    <property type="entry name" value="S-adenosyl-L-methionine-dependent methyltransferases"/>
    <property type="match status" value="1"/>
</dbReference>
<gene>
    <name evidence="12" type="ORF">C8A04DRAFT_31139</name>
</gene>
<evidence type="ECO:0000259" key="10">
    <source>
        <dbReference type="Pfam" id="PF13649"/>
    </source>
</evidence>
<dbReference type="Gene3D" id="3.40.50.150">
    <property type="entry name" value="Vaccinia Virus protein VP39"/>
    <property type="match status" value="1"/>
</dbReference>
<dbReference type="Proteomes" id="UP001302676">
    <property type="component" value="Unassembled WGS sequence"/>
</dbReference>
<dbReference type="Gene3D" id="2.70.160.11">
    <property type="entry name" value="Hnrnp arginine n-methyltransferase1"/>
    <property type="match status" value="1"/>
</dbReference>
<dbReference type="GO" id="GO:0005634">
    <property type="term" value="C:nucleus"/>
    <property type="evidence" value="ECO:0007669"/>
    <property type="project" value="TreeGrafter"/>
</dbReference>
<reference evidence="12" key="1">
    <citation type="journal article" date="2023" name="Mol. Phylogenet. Evol.">
        <title>Genome-scale phylogeny and comparative genomics of the fungal order Sordariales.</title>
        <authorList>
            <person name="Hensen N."/>
            <person name="Bonometti L."/>
            <person name="Westerberg I."/>
            <person name="Brannstrom I.O."/>
            <person name="Guillou S."/>
            <person name="Cros-Aarteil S."/>
            <person name="Calhoun S."/>
            <person name="Haridas S."/>
            <person name="Kuo A."/>
            <person name="Mondo S."/>
            <person name="Pangilinan J."/>
            <person name="Riley R."/>
            <person name="LaButti K."/>
            <person name="Andreopoulos B."/>
            <person name="Lipzen A."/>
            <person name="Chen C."/>
            <person name="Yan M."/>
            <person name="Daum C."/>
            <person name="Ng V."/>
            <person name="Clum A."/>
            <person name="Steindorff A."/>
            <person name="Ohm R.A."/>
            <person name="Martin F."/>
            <person name="Silar P."/>
            <person name="Natvig D.O."/>
            <person name="Lalanne C."/>
            <person name="Gautier V."/>
            <person name="Ament-Velasquez S.L."/>
            <person name="Kruys A."/>
            <person name="Hutchinson M.I."/>
            <person name="Powell A.J."/>
            <person name="Barry K."/>
            <person name="Miller A.N."/>
            <person name="Grigoriev I.V."/>
            <person name="Debuchy R."/>
            <person name="Gladieux P."/>
            <person name="Hiltunen Thoren M."/>
            <person name="Johannesson H."/>
        </authorList>
    </citation>
    <scope>NUCLEOTIDE SEQUENCE</scope>
    <source>
        <strain evidence="12">CBS 141.50</strain>
    </source>
</reference>
<dbReference type="InterPro" id="IPR041698">
    <property type="entry name" value="Methyltransf_25"/>
</dbReference>
<keyword evidence="3 7" id="KW-0808">Transferase</keyword>
<comment type="catalytic activity">
    <reaction evidence="6">
        <text>L-arginyl-[protein] + S-adenosyl-L-methionine = N(omega)-methyl-L-arginyl-[protein] + S-adenosyl-L-homocysteine + H(+)</text>
        <dbReference type="Rhea" id="RHEA:48100"/>
        <dbReference type="Rhea" id="RHEA-COMP:10532"/>
        <dbReference type="Rhea" id="RHEA-COMP:11990"/>
        <dbReference type="ChEBI" id="CHEBI:15378"/>
        <dbReference type="ChEBI" id="CHEBI:29965"/>
        <dbReference type="ChEBI" id="CHEBI:57856"/>
        <dbReference type="ChEBI" id="CHEBI:59789"/>
        <dbReference type="ChEBI" id="CHEBI:65280"/>
    </reaction>
    <physiologicalReaction direction="left-to-right" evidence="6">
        <dbReference type="Rhea" id="RHEA:48101"/>
    </physiologicalReaction>
</comment>
<dbReference type="GeneID" id="87818268"/>
<protein>
    <recommendedName>
        <fullName evidence="1">type I protein arginine methyltransferase</fullName>
        <ecNumber evidence="1">2.1.1.319</ecNumber>
    </recommendedName>
</protein>
<dbReference type="GO" id="GO:0032259">
    <property type="term" value="P:methylation"/>
    <property type="evidence" value="ECO:0007669"/>
    <property type="project" value="UniProtKB-KW"/>
</dbReference>
<dbReference type="Pfam" id="PF13649">
    <property type="entry name" value="Methyltransf_25"/>
    <property type="match status" value="1"/>
</dbReference>
<dbReference type="EC" id="2.1.1.319" evidence="1"/>
<feature type="domain" description="Methyltransferase" evidence="10">
    <location>
        <begin position="275"/>
        <end position="372"/>
    </location>
</feature>
<dbReference type="FunFam" id="3.40.50.150:FF:000003">
    <property type="entry name" value="Blast:Protein arginine N-methyltransferase 1"/>
    <property type="match status" value="1"/>
</dbReference>
<feature type="domain" description="Protein arginine N-methyltransferase" evidence="11">
    <location>
        <begin position="378"/>
        <end position="581"/>
    </location>
</feature>
<evidence type="ECO:0000256" key="9">
    <source>
        <dbReference type="SAM" id="MobiDB-lite"/>
    </source>
</evidence>
<dbReference type="CDD" id="cd02440">
    <property type="entry name" value="AdoMet_MTases"/>
    <property type="match status" value="1"/>
</dbReference>
<evidence type="ECO:0000256" key="8">
    <source>
        <dbReference type="SAM" id="Coils"/>
    </source>
</evidence>
<keyword evidence="4 7" id="KW-0949">S-adenosyl-L-methionine</keyword>
<dbReference type="GO" id="GO:0035242">
    <property type="term" value="F:protein-arginine omega-N asymmetric methyltransferase activity"/>
    <property type="evidence" value="ECO:0007669"/>
    <property type="project" value="UniProtKB-EC"/>
</dbReference>
<sequence>MPPLQPPSSTSSHTSDSDTDNNDENWLTQPGAEDDDEDREESVPVVSLLDDQAFPDAASMLAHCREKHGFDFLAVRDGLGLDFLGCVRLINLVRRSTKEGKALPEKITADDLADDALLIPVLEDDALIFCLDDLPGPGQSEQVTAPVTTTAGADGKAPQSGDAPAVEDLLEKNVQLQAELEQLAKQFGNYRAAVEQTLDKRWGVDEEGKDDKAAPPSAGASAGAGEKKQHDASAYYFESYDHNDIHETMIKDTVRTNAYRDFIYANKPLFAGKTVLDIGCGTGILSMFCARAGAARVVAVDNSAILDRARENVFRNGLDNIITCVRGRIEEVTLPITQFDIIVSEWMGYCLLYEAMLPSVFFARDRYLAPGGLLVPSHASMWIAPVADSEYVADNIDWWRDVYGFDMQAMQTGIHTETRMTVMPASAVCGSAHAFRMLDLHTAKVEDLTFEDPWQTTFSGAAGEDGSKPNTDPAVLDGFLVWFDCFFAETREEVVEAQLTAKEWASRGTERVAFTTGPFDTATHWRQGLYLIDKKKQKEKKKDKATEIEVRPGTKLGGKIRYATAEGHERGLDIRLTWGLEGEGEGEELEQTWLLH</sequence>
<name>A0AAN6ZL37_9PEZI</name>
<evidence type="ECO:0000256" key="5">
    <source>
        <dbReference type="ARBA" id="ARBA00047384"/>
    </source>
</evidence>
<evidence type="ECO:0000256" key="4">
    <source>
        <dbReference type="ARBA" id="ARBA00022691"/>
    </source>
</evidence>